<organism evidence="1 2">
    <name type="scientific">Bacillus lumedeiriae</name>
    <dbReference type="NCBI Taxonomy" id="3058829"/>
    <lineage>
        <taxon>Bacteria</taxon>
        <taxon>Bacillati</taxon>
        <taxon>Bacillota</taxon>
        <taxon>Bacilli</taxon>
        <taxon>Bacillales</taxon>
        <taxon>Bacillaceae</taxon>
        <taxon>Bacillus</taxon>
    </lineage>
</organism>
<reference evidence="1 2" key="1">
    <citation type="submission" date="2023-07" db="EMBL/GenBank/DDBJ databases">
        <title>Bacillus lucianemedeirus sp. nov, a new species isolated from an immunobiological production facility.</title>
        <authorList>
            <person name="Costa L.V."/>
            <person name="Miranda R.V.S.L."/>
            <person name="Brandao M.L.L."/>
            <person name="Reis C.M.F."/>
            <person name="Frazao A.M."/>
            <person name="Cruz F.V."/>
            <person name="Baio P.V.P."/>
            <person name="Veras J.F.C."/>
            <person name="Ramos J.N."/>
            <person name="Vieira V."/>
        </authorList>
    </citation>
    <scope>NUCLEOTIDE SEQUENCE [LARGE SCALE GENOMIC DNA]</scope>
    <source>
        <strain evidence="1 2">B190/17</strain>
    </source>
</reference>
<gene>
    <name evidence="1" type="ORF">QYG89_08515</name>
</gene>
<dbReference type="Proteomes" id="UP001619911">
    <property type="component" value="Unassembled WGS sequence"/>
</dbReference>
<keyword evidence="2" id="KW-1185">Reference proteome</keyword>
<evidence type="ECO:0000313" key="2">
    <source>
        <dbReference type="Proteomes" id="UP001619911"/>
    </source>
</evidence>
<comment type="caution">
    <text evidence="1">The sequence shown here is derived from an EMBL/GenBank/DDBJ whole genome shotgun (WGS) entry which is preliminary data.</text>
</comment>
<proteinExistence type="predicted"/>
<evidence type="ECO:0000313" key="1">
    <source>
        <dbReference type="EMBL" id="MFK2825723.1"/>
    </source>
</evidence>
<dbReference type="RefSeq" id="WP_404316570.1">
    <property type="nucleotide sequence ID" value="NZ_JAUIYO010000004.1"/>
</dbReference>
<sequence>MCKITDLLSSEEWIKEKMYGVGLMGGAMLLLEATRQQQLIAFPLK</sequence>
<name>A0ABW8I8A2_9BACI</name>
<protein>
    <submittedName>
        <fullName evidence="1">Uncharacterized protein</fullName>
    </submittedName>
</protein>
<accession>A0ABW8I8A2</accession>
<dbReference type="EMBL" id="JAUIYO010000004">
    <property type="protein sequence ID" value="MFK2825723.1"/>
    <property type="molecule type" value="Genomic_DNA"/>
</dbReference>